<evidence type="ECO:0000256" key="1">
    <source>
        <dbReference type="SAM" id="MobiDB-lite"/>
    </source>
</evidence>
<evidence type="ECO:0000313" key="2">
    <source>
        <dbReference type="EMBL" id="CAB4816629.1"/>
    </source>
</evidence>
<proteinExistence type="predicted"/>
<gene>
    <name evidence="2" type="ORF">UFOPK3001_01941</name>
</gene>
<feature type="compositionally biased region" description="Basic and acidic residues" evidence="1">
    <location>
        <begin position="143"/>
        <end position="161"/>
    </location>
</feature>
<reference evidence="2" key="1">
    <citation type="submission" date="2020-05" db="EMBL/GenBank/DDBJ databases">
        <authorList>
            <person name="Chiriac C."/>
            <person name="Salcher M."/>
            <person name="Ghai R."/>
            <person name="Kavagutti S V."/>
        </authorList>
    </citation>
    <scope>NUCLEOTIDE SEQUENCE</scope>
</reference>
<feature type="region of interest" description="Disordered" evidence="1">
    <location>
        <begin position="1"/>
        <end position="46"/>
    </location>
</feature>
<accession>A0A6J6Z5A3</accession>
<dbReference type="AlphaFoldDB" id="A0A6J6Z5A3"/>
<feature type="region of interest" description="Disordered" evidence="1">
    <location>
        <begin position="201"/>
        <end position="228"/>
    </location>
</feature>
<protein>
    <submittedName>
        <fullName evidence="2">Unannotated protein</fullName>
    </submittedName>
</protein>
<dbReference type="EMBL" id="CAFAAJ010000151">
    <property type="protein sequence ID" value="CAB4816629.1"/>
    <property type="molecule type" value="Genomic_DNA"/>
</dbReference>
<feature type="region of interest" description="Disordered" evidence="1">
    <location>
        <begin position="141"/>
        <end position="165"/>
    </location>
</feature>
<sequence length="296" mass="32145">MPPPRRSSNDEGHDRTARRLLAGHPLAGSQPLGVPPPSGSGPVVARPALVGDVLPTGRPPPRSLLDLRFRPRTFRPGDLAGLSLQGPVHHPAWAGRVGPPRELRVLPVRPVLLVGGRRQVPSRGATHVAGRRRDRGVSALSGHHREIEMDRGRTRQRDASAPEHAVPELGVLPPRDVRDRADRPVVLGLADATMEVVLGDDDPRDVVQGGRRSRVPRPRPVDTGPEAVPARGLYRRSRCPVVRRSHQGVDPVAQPGRPVLRGPLLLRVRRNHGECGEDHPAASLEVLGRRHRGFAP</sequence>
<feature type="compositionally biased region" description="Basic and acidic residues" evidence="1">
    <location>
        <begin position="7"/>
        <end position="17"/>
    </location>
</feature>
<name>A0A6J6Z5A3_9ZZZZ</name>
<organism evidence="2">
    <name type="scientific">freshwater metagenome</name>
    <dbReference type="NCBI Taxonomy" id="449393"/>
    <lineage>
        <taxon>unclassified sequences</taxon>
        <taxon>metagenomes</taxon>
        <taxon>ecological metagenomes</taxon>
    </lineage>
</organism>